<gene>
    <name evidence="2" type="ORF">LCGC14_2209210</name>
</gene>
<reference evidence="2" key="1">
    <citation type="journal article" date="2015" name="Nature">
        <title>Complex archaea that bridge the gap between prokaryotes and eukaryotes.</title>
        <authorList>
            <person name="Spang A."/>
            <person name="Saw J.H."/>
            <person name="Jorgensen S.L."/>
            <person name="Zaremba-Niedzwiedzka K."/>
            <person name="Martijn J."/>
            <person name="Lind A.E."/>
            <person name="van Eijk R."/>
            <person name="Schleper C."/>
            <person name="Guy L."/>
            <person name="Ettema T.J."/>
        </authorList>
    </citation>
    <scope>NUCLEOTIDE SEQUENCE</scope>
</reference>
<comment type="caution">
    <text evidence="2">The sequence shown here is derived from an EMBL/GenBank/DDBJ whole genome shotgun (WGS) entry which is preliminary data.</text>
</comment>
<evidence type="ECO:0000313" key="2">
    <source>
        <dbReference type="EMBL" id="KKL60046.1"/>
    </source>
</evidence>
<proteinExistence type="predicted"/>
<feature type="non-terminal residue" evidence="2">
    <location>
        <position position="1"/>
    </location>
</feature>
<dbReference type="EMBL" id="LAZR01029282">
    <property type="protein sequence ID" value="KKL60046.1"/>
    <property type="molecule type" value="Genomic_DNA"/>
</dbReference>
<organism evidence="2">
    <name type="scientific">marine sediment metagenome</name>
    <dbReference type="NCBI Taxonomy" id="412755"/>
    <lineage>
        <taxon>unclassified sequences</taxon>
        <taxon>metagenomes</taxon>
        <taxon>ecological metagenomes</taxon>
    </lineage>
</organism>
<accession>A0A0F9E1T9</accession>
<dbReference type="AlphaFoldDB" id="A0A0F9E1T9"/>
<feature type="coiled-coil region" evidence="1">
    <location>
        <begin position="43"/>
        <end position="70"/>
    </location>
</feature>
<evidence type="ECO:0000256" key="1">
    <source>
        <dbReference type="SAM" id="Coils"/>
    </source>
</evidence>
<protein>
    <submittedName>
        <fullName evidence="2">Uncharacterized protein</fullName>
    </submittedName>
</protein>
<name>A0A0F9E1T9_9ZZZZ</name>
<keyword evidence="1" id="KW-0175">Coiled coil</keyword>
<sequence length="89" mass="9934">ALLAFPVMAQEQKPFTPEQKRVEQLIYNVLDFKNKLGAEMQISVQLKAQTMQLQKKIAVLNEKLKAANAKIAQLEPGPKEEKVSDNKGG</sequence>